<reference evidence="1" key="1">
    <citation type="submission" date="2021-06" db="EMBL/GenBank/DDBJ databases">
        <authorList>
            <person name="Kallberg Y."/>
            <person name="Tangrot J."/>
            <person name="Rosling A."/>
        </authorList>
    </citation>
    <scope>NUCLEOTIDE SEQUENCE</scope>
    <source>
        <strain evidence="1">MA461A</strain>
    </source>
</reference>
<evidence type="ECO:0000313" key="2">
    <source>
        <dbReference type="Proteomes" id="UP000789920"/>
    </source>
</evidence>
<keyword evidence="2" id="KW-1185">Reference proteome</keyword>
<name>A0ACA9SFY9_9GLOM</name>
<organism evidence="1 2">
    <name type="scientific">Racocetra persica</name>
    <dbReference type="NCBI Taxonomy" id="160502"/>
    <lineage>
        <taxon>Eukaryota</taxon>
        <taxon>Fungi</taxon>
        <taxon>Fungi incertae sedis</taxon>
        <taxon>Mucoromycota</taxon>
        <taxon>Glomeromycotina</taxon>
        <taxon>Glomeromycetes</taxon>
        <taxon>Diversisporales</taxon>
        <taxon>Gigasporaceae</taxon>
        <taxon>Racocetra</taxon>
    </lineage>
</organism>
<comment type="caution">
    <text evidence="1">The sequence shown here is derived from an EMBL/GenBank/DDBJ whole genome shotgun (WGS) entry which is preliminary data.</text>
</comment>
<dbReference type="EMBL" id="CAJVQC010116629">
    <property type="protein sequence ID" value="CAG8837094.1"/>
    <property type="molecule type" value="Genomic_DNA"/>
</dbReference>
<proteinExistence type="predicted"/>
<protein>
    <submittedName>
        <fullName evidence="1">36684_t:CDS:1</fullName>
    </submittedName>
</protein>
<dbReference type="Proteomes" id="UP000789920">
    <property type="component" value="Unassembled WGS sequence"/>
</dbReference>
<feature type="non-terminal residue" evidence="1">
    <location>
        <position position="188"/>
    </location>
</feature>
<gene>
    <name evidence="1" type="ORF">RPERSI_LOCUS30171</name>
</gene>
<sequence>LRDYHNEELEIEKELYNWILEFIHEMAEIYWSEPERQQVFNEKIHKLFGEELKVIYLDDNSSNDGVLECNVHSKSVLCLLVKMKNEIGTGAVYVEKPIIDPLMDFIPLISTNDRAHTERVAQLFKALYLGVNKLTEYYGSLDNKIVEFTYERKLVDQPNKLLWKAITKDRRKIIVKFTWDYNQRAHEL</sequence>
<accession>A0ACA9SFY9</accession>
<evidence type="ECO:0000313" key="1">
    <source>
        <dbReference type="EMBL" id="CAG8837094.1"/>
    </source>
</evidence>
<feature type="non-terminal residue" evidence="1">
    <location>
        <position position="1"/>
    </location>
</feature>